<dbReference type="EMBL" id="AABTCC010000008">
    <property type="protein sequence ID" value="EAI8858928.1"/>
    <property type="molecule type" value="Genomic_DNA"/>
</dbReference>
<dbReference type="AlphaFoldDB" id="A0A825BB34"/>
<evidence type="ECO:0000313" key="1">
    <source>
        <dbReference type="EMBL" id="EAI8858928.1"/>
    </source>
</evidence>
<proteinExistence type="predicted"/>
<evidence type="ECO:0008006" key="3">
    <source>
        <dbReference type="Google" id="ProtNLM"/>
    </source>
</evidence>
<organism evidence="1 2">
    <name type="scientific">Campylobacter fetus</name>
    <dbReference type="NCBI Taxonomy" id="196"/>
    <lineage>
        <taxon>Bacteria</taxon>
        <taxon>Pseudomonadati</taxon>
        <taxon>Campylobacterota</taxon>
        <taxon>Epsilonproteobacteria</taxon>
        <taxon>Campylobacterales</taxon>
        <taxon>Campylobacteraceae</taxon>
        <taxon>Campylobacter</taxon>
    </lineage>
</organism>
<keyword evidence="2" id="KW-1185">Reference proteome</keyword>
<evidence type="ECO:0000313" key="2">
    <source>
        <dbReference type="Proteomes" id="UP000535509"/>
    </source>
</evidence>
<comment type="caution">
    <text evidence="1">The sequence shown here is derived from an EMBL/GenBank/DDBJ whole genome shotgun (WGS) entry which is preliminary data.</text>
</comment>
<reference evidence="1 2" key="1">
    <citation type="submission" date="2018-06" db="EMBL/GenBank/DDBJ databases">
        <authorList>
            <consortium name="PulseNet: The National Subtyping Network for Foodborne Disease Surveillance"/>
            <person name="Tarr C.L."/>
            <person name="Trees E."/>
            <person name="Katz L.S."/>
            <person name="Carleton-Romer H.A."/>
            <person name="Stroika S."/>
            <person name="Kucerova Z."/>
            <person name="Roache K.F."/>
            <person name="Sabol A.L."/>
            <person name="Besser J."/>
            <person name="Gerner-Smidt P."/>
        </authorList>
    </citation>
    <scope>NUCLEOTIDE SEQUENCE [LARGE SCALE GENOMIC DNA]</scope>
    <source>
        <strain evidence="1 2">PNUSAC001503</strain>
    </source>
</reference>
<gene>
    <name evidence="1" type="ORF">CX802_03565</name>
</gene>
<protein>
    <recommendedName>
        <fullName evidence="3">Transglycosylase SLT domain-containing protein</fullName>
    </recommendedName>
</protein>
<sequence>MIDIFLYLILNYNLPKPHYLQDFKTIYTTMYNKSTSKAIFTYQASKKYSIDPKLLTILINSESSYKFTNHKLNFVKGLSGINEKIWNIPNTTVLEQIHAGAYVSKHYLDRSNGDVLKALYRYKGLSKKGLRQAKLVYKIYKGE</sequence>
<accession>A0A825BB34</accession>
<dbReference type="Proteomes" id="UP000535509">
    <property type="component" value="Unassembled WGS sequence"/>
</dbReference>
<name>A0A825BB34_CAMFE</name>